<sequence>MYEIKFSKRFLKDIDNLQFDFNLSKQEIRMAKNEIFDAVDMLAENGTLPAEYFDHELKERPWVGFNEFHVFSDLLVVYFRIDAKQRIRMVRIRNHSNLRQGEE</sequence>
<proteinExistence type="predicted"/>
<evidence type="ECO:0000313" key="3">
    <source>
        <dbReference type="Proteomes" id="UP001146336"/>
    </source>
</evidence>
<reference evidence="2" key="1">
    <citation type="submission" date="2023-03" db="EMBL/GenBank/DDBJ databases">
        <title>Comparative genomics of Weissella fermenti BK2, and weissella type species.</title>
        <authorList>
            <person name="Lee J.K."/>
            <person name="Baek J.H."/>
            <person name="Kim J.M."/>
            <person name="Choi D.G."/>
            <person name="Jeon C.O."/>
        </authorList>
    </citation>
    <scope>NUCLEOTIDE SEQUENCE</scope>
    <source>
        <strain evidence="2">BK2</strain>
    </source>
</reference>
<protein>
    <submittedName>
        <fullName evidence="2">Type II toxin-antitoxin system YafQ family toxin</fullName>
    </submittedName>
</protein>
<dbReference type="EMBL" id="JAOZFC020000001">
    <property type="protein sequence ID" value="MDF9299759.1"/>
    <property type="molecule type" value="Genomic_DNA"/>
</dbReference>
<accession>A0ABT6D2M4</accession>
<dbReference type="PANTHER" id="PTHR40588:SF1">
    <property type="entry name" value="MRNA INTERFERASE TOXIN YAFQ"/>
    <property type="match status" value="1"/>
</dbReference>
<comment type="caution">
    <text evidence="2">The sequence shown here is derived from an EMBL/GenBank/DDBJ whole genome shotgun (WGS) entry which is preliminary data.</text>
</comment>
<organism evidence="2 3">
    <name type="scientific">Weissella fermenti</name>
    <dbReference type="NCBI Taxonomy" id="2987699"/>
    <lineage>
        <taxon>Bacteria</taxon>
        <taxon>Bacillati</taxon>
        <taxon>Bacillota</taxon>
        <taxon>Bacilli</taxon>
        <taxon>Lactobacillales</taxon>
        <taxon>Lactobacillaceae</taxon>
        <taxon>Weissella</taxon>
    </lineage>
</organism>
<dbReference type="InterPro" id="IPR035093">
    <property type="entry name" value="RelE/ParE_toxin_dom_sf"/>
</dbReference>
<evidence type="ECO:0000256" key="1">
    <source>
        <dbReference type="ARBA" id="ARBA00022649"/>
    </source>
</evidence>
<name>A0ABT6D2M4_9LACO</name>
<dbReference type="InterPro" id="IPR007712">
    <property type="entry name" value="RelE/ParE_toxin"/>
</dbReference>
<evidence type="ECO:0000313" key="2">
    <source>
        <dbReference type="EMBL" id="MDF9299759.1"/>
    </source>
</evidence>
<dbReference type="InterPro" id="IPR004386">
    <property type="entry name" value="Toxin_YafQ-like"/>
</dbReference>
<keyword evidence="3" id="KW-1185">Reference proteome</keyword>
<dbReference type="Gene3D" id="3.30.2310.20">
    <property type="entry name" value="RelE-like"/>
    <property type="match status" value="1"/>
</dbReference>
<dbReference type="PANTHER" id="PTHR40588">
    <property type="entry name" value="MRNA INTERFERASE TOXIN YAFQ"/>
    <property type="match status" value="1"/>
</dbReference>
<gene>
    <name evidence="2" type="ORF">OIT47_005640</name>
</gene>
<dbReference type="NCBIfam" id="TIGR02385">
    <property type="entry name" value="RelE_StbE"/>
    <property type="match status" value="1"/>
</dbReference>
<keyword evidence="1" id="KW-1277">Toxin-antitoxin system</keyword>
<dbReference type="Pfam" id="PF15738">
    <property type="entry name" value="YafQ_toxin"/>
    <property type="match status" value="1"/>
</dbReference>
<dbReference type="RefSeq" id="WP_199404336.1">
    <property type="nucleotide sequence ID" value="NZ_JAOZFC020000001.1"/>
</dbReference>
<dbReference type="Proteomes" id="UP001146336">
    <property type="component" value="Unassembled WGS sequence"/>
</dbReference>
<dbReference type="SUPFAM" id="SSF143011">
    <property type="entry name" value="RelE-like"/>
    <property type="match status" value="1"/>
</dbReference>